<dbReference type="OrthoDB" id="72009at2"/>
<dbReference type="Proteomes" id="UP000249130">
    <property type="component" value="Unassembled WGS sequence"/>
</dbReference>
<comment type="similarity">
    <text evidence="1 2">Belongs to the phD/YefM antitoxin family.</text>
</comment>
<keyword evidence="5" id="KW-1185">Reference proteome</keyword>
<feature type="compositionally biased region" description="Polar residues" evidence="3">
    <location>
        <begin position="1"/>
        <end position="14"/>
    </location>
</feature>
<evidence type="ECO:0000256" key="2">
    <source>
        <dbReference type="RuleBase" id="RU362080"/>
    </source>
</evidence>
<dbReference type="EMBL" id="NPEX01000463">
    <property type="protein sequence ID" value="RAI37079.1"/>
    <property type="molecule type" value="Genomic_DNA"/>
</dbReference>
<dbReference type="InterPro" id="IPR006442">
    <property type="entry name" value="Antitoxin_Phd/YefM"/>
</dbReference>
<dbReference type="Pfam" id="PF02604">
    <property type="entry name" value="PhdYeFM_antitox"/>
    <property type="match status" value="1"/>
</dbReference>
<gene>
    <name evidence="4" type="ORF">CH341_29880</name>
</gene>
<dbReference type="NCBIfam" id="TIGR01552">
    <property type="entry name" value="phd_fam"/>
    <property type="match status" value="1"/>
</dbReference>
<comment type="function">
    <text evidence="2">Antitoxin component of a type II toxin-antitoxin (TA) system.</text>
</comment>
<accession>A0A327KE65</accession>
<dbReference type="InterPro" id="IPR036165">
    <property type="entry name" value="YefM-like_sf"/>
</dbReference>
<comment type="caution">
    <text evidence="4">The sequence shown here is derived from an EMBL/GenBank/DDBJ whole genome shotgun (WGS) entry which is preliminary data.</text>
</comment>
<evidence type="ECO:0000256" key="3">
    <source>
        <dbReference type="SAM" id="MobiDB-lite"/>
    </source>
</evidence>
<dbReference type="SUPFAM" id="SSF143120">
    <property type="entry name" value="YefM-like"/>
    <property type="match status" value="1"/>
</dbReference>
<protein>
    <recommendedName>
        <fullName evidence="2">Antitoxin</fullName>
    </recommendedName>
</protein>
<dbReference type="AlphaFoldDB" id="A0A327KE65"/>
<proteinExistence type="inferred from homology"/>
<reference evidence="4 5" key="1">
    <citation type="submission" date="2017-07" db="EMBL/GenBank/DDBJ databases">
        <title>Draft Genome Sequences of Select Purple Nonsulfur Bacteria.</title>
        <authorList>
            <person name="Lasarre B."/>
            <person name="Mckinlay J.B."/>
        </authorList>
    </citation>
    <scope>NUCLEOTIDE SEQUENCE [LARGE SCALE GENOMIC DNA]</scope>
    <source>
        <strain evidence="4 5">DSM 5909</strain>
    </source>
</reference>
<evidence type="ECO:0000313" key="4">
    <source>
        <dbReference type="EMBL" id="RAI37079.1"/>
    </source>
</evidence>
<dbReference type="Gene3D" id="3.40.1620.10">
    <property type="entry name" value="YefM-like domain"/>
    <property type="match status" value="1"/>
</dbReference>
<name>A0A327KE65_9BRAD</name>
<sequence>MPTTMTSREFNQDTSKAKKAAAKGPVFITDRGRPAHVLLSIEDYNTLARESGGVMSLAEAVAQSGDDADFDFDPPKLEGFSLKPADFD</sequence>
<evidence type="ECO:0000313" key="5">
    <source>
        <dbReference type="Proteomes" id="UP000249130"/>
    </source>
</evidence>
<organism evidence="4 5">
    <name type="scientific">Rhodoplanes roseus</name>
    <dbReference type="NCBI Taxonomy" id="29409"/>
    <lineage>
        <taxon>Bacteria</taxon>
        <taxon>Pseudomonadati</taxon>
        <taxon>Pseudomonadota</taxon>
        <taxon>Alphaproteobacteria</taxon>
        <taxon>Hyphomicrobiales</taxon>
        <taxon>Nitrobacteraceae</taxon>
        <taxon>Rhodoplanes</taxon>
    </lineage>
</organism>
<feature type="region of interest" description="Disordered" evidence="3">
    <location>
        <begin position="1"/>
        <end position="22"/>
    </location>
</feature>
<dbReference type="RefSeq" id="WP_111423165.1">
    <property type="nucleotide sequence ID" value="NZ_NPEX01000463.1"/>
</dbReference>
<evidence type="ECO:0000256" key="1">
    <source>
        <dbReference type="ARBA" id="ARBA00009981"/>
    </source>
</evidence>